<reference evidence="1" key="1">
    <citation type="submission" date="2022-04" db="EMBL/GenBank/DDBJ databases">
        <title>Hymenobacter sp. isolated from the air.</title>
        <authorList>
            <person name="Won M."/>
            <person name="Lee C.-M."/>
            <person name="Woen H.-Y."/>
            <person name="Kwon S.-W."/>
        </authorList>
    </citation>
    <scope>NUCLEOTIDE SEQUENCE</scope>
    <source>
        <strain evidence="1">5116S-3</strain>
        <plasmid evidence="1">unnamed1</plasmid>
    </source>
</reference>
<protein>
    <submittedName>
        <fullName evidence="1">Uncharacterized protein</fullName>
    </submittedName>
</protein>
<dbReference type="AlphaFoldDB" id="A0A8T9QF97"/>
<keyword evidence="2" id="KW-1185">Reference proteome</keyword>
<dbReference type="RefSeq" id="WP_244678424.1">
    <property type="nucleotide sequence ID" value="NZ_CP095047.1"/>
</dbReference>
<sequence length="313" mass="36041">MRLTPKQRASVLNNVKAIDQACFDEKHIKDLLIDLREFVGPKSIIRELGHFIAHYQRDSGKYHAELSLRVASKKFLSPKGQKRVIDYDIDFTTLPKDLYDIIFNHGLNQVNKLAPHILQPFNKKIINTMLIDKYTKNKDYYVINDVRYVTAFREIAKKCLSLFVNKPVFSYKQMIHSMDNEIKQFYSEYMAGVKYSSSIKKNANDVLLCIMSLLQDAHFNLFDGSTAKFQLIAVGTIVKVLAENVLIKDPTMAISGAVQIGDSEFENMSIFIDSDINPAKIHPDNYKQLDYSMPFRAVYTKRDDNGSLRLFPY</sequence>
<keyword evidence="1" id="KW-0614">Plasmid</keyword>
<proteinExistence type="predicted"/>
<name>A0A8T9QF97_9BACT</name>
<dbReference type="EMBL" id="CP095047">
    <property type="protein sequence ID" value="UOQ75091.1"/>
    <property type="molecule type" value="Genomic_DNA"/>
</dbReference>
<evidence type="ECO:0000313" key="1">
    <source>
        <dbReference type="EMBL" id="UOQ75091.1"/>
    </source>
</evidence>
<gene>
    <name evidence="1" type="ORF">MUN79_28870</name>
</gene>
<evidence type="ECO:0000313" key="2">
    <source>
        <dbReference type="Proteomes" id="UP000831796"/>
    </source>
</evidence>
<accession>A0A8T9QF97</accession>
<dbReference type="KEGG" id="hcu:MUN79_28870"/>
<dbReference type="Proteomes" id="UP000831796">
    <property type="component" value="Plasmid unnamed1"/>
</dbReference>
<organism evidence="1 2">
    <name type="scientific">Hymenobacter cellulosilyticus</name>
    <dbReference type="NCBI Taxonomy" id="2932248"/>
    <lineage>
        <taxon>Bacteria</taxon>
        <taxon>Pseudomonadati</taxon>
        <taxon>Bacteroidota</taxon>
        <taxon>Cytophagia</taxon>
        <taxon>Cytophagales</taxon>
        <taxon>Hymenobacteraceae</taxon>
        <taxon>Hymenobacter</taxon>
    </lineage>
</organism>
<geneLocation type="plasmid" evidence="1 2">
    <name>unnamed1</name>
</geneLocation>